<dbReference type="InterPro" id="IPR007896">
    <property type="entry name" value="BTP_bacteria"/>
</dbReference>
<protein>
    <submittedName>
        <fullName evidence="3">PACE efflux transporter</fullName>
    </submittedName>
</protein>
<proteinExistence type="predicted"/>
<evidence type="ECO:0000256" key="1">
    <source>
        <dbReference type="SAM" id="Phobius"/>
    </source>
</evidence>
<dbReference type="Proteomes" id="UP001597299">
    <property type="component" value="Unassembled WGS sequence"/>
</dbReference>
<keyword evidence="1" id="KW-0472">Membrane</keyword>
<feature type="transmembrane region" description="Helical" evidence="1">
    <location>
        <begin position="107"/>
        <end position="129"/>
    </location>
</feature>
<dbReference type="RefSeq" id="WP_213352542.1">
    <property type="nucleotide sequence ID" value="NZ_JAHBGB010000023.1"/>
</dbReference>
<feature type="domain" description="Chlorhexidine efflux transporter" evidence="2">
    <location>
        <begin position="72"/>
        <end position="134"/>
    </location>
</feature>
<dbReference type="EMBL" id="JBHUHD010000001">
    <property type="protein sequence ID" value="MFD2139871.1"/>
    <property type="molecule type" value="Genomic_DNA"/>
</dbReference>
<evidence type="ECO:0000259" key="2">
    <source>
        <dbReference type="Pfam" id="PF05232"/>
    </source>
</evidence>
<name>A0ABW4YU95_9HYPH</name>
<dbReference type="InterPro" id="IPR058208">
    <property type="entry name" value="PACE"/>
</dbReference>
<feature type="domain" description="Chlorhexidine efflux transporter" evidence="2">
    <location>
        <begin position="2"/>
        <end position="64"/>
    </location>
</feature>
<dbReference type="NCBIfam" id="NF033664">
    <property type="entry name" value="PACE_transport"/>
    <property type="match status" value="1"/>
</dbReference>
<keyword evidence="1" id="KW-1133">Transmembrane helix</keyword>
<feature type="transmembrane region" description="Helical" evidence="1">
    <location>
        <begin position="37"/>
        <end position="58"/>
    </location>
</feature>
<evidence type="ECO:0000313" key="3">
    <source>
        <dbReference type="EMBL" id="MFD2139871.1"/>
    </source>
</evidence>
<comment type="caution">
    <text evidence="3">The sequence shown here is derived from an EMBL/GenBank/DDBJ whole genome shotgun (WGS) entry which is preliminary data.</text>
</comment>
<evidence type="ECO:0000313" key="4">
    <source>
        <dbReference type="Proteomes" id="UP001597299"/>
    </source>
</evidence>
<sequence length="142" mass="15888">MRTTRDRIRHAVLFEIVALAIVAPIGALVFDVPVDDFGVVAIVSTTIAMVWNYVYNLAFDHAMLKLWKHTRKTLGTRLIHAALFEAGLLCALVSFIAWYLGVGLWQALVMDVALAGFYVVYAFLFNWGYDHVFPLKPGLSSI</sequence>
<feature type="transmembrane region" description="Helical" evidence="1">
    <location>
        <begin position="12"/>
        <end position="31"/>
    </location>
</feature>
<keyword evidence="1" id="KW-0812">Transmembrane</keyword>
<reference evidence="4" key="1">
    <citation type="journal article" date="2019" name="Int. J. Syst. Evol. Microbiol.">
        <title>The Global Catalogue of Microorganisms (GCM) 10K type strain sequencing project: providing services to taxonomists for standard genome sequencing and annotation.</title>
        <authorList>
            <consortium name="The Broad Institute Genomics Platform"/>
            <consortium name="The Broad Institute Genome Sequencing Center for Infectious Disease"/>
            <person name="Wu L."/>
            <person name="Ma J."/>
        </authorList>
    </citation>
    <scope>NUCLEOTIDE SEQUENCE [LARGE SCALE GENOMIC DNA]</scope>
    <source>
        <strain evidence="4">CCM 7435</strain>
    </source>
</reference>
<feature type="transmembrane region" description="Helical" evidence="1">
    <location>
        <begin position="78"/>
        <end position="101"/>
    </location>
</feature>
<keyword evidence="4" id="KW-1185">Reference proteome</keyword>
<dbReference type="Pfam" id="PF05232">
    <property type="entry name" value="BTP"/>
    <property type="match status" value="2"/>
</dbReference>
<organism evidence="3 4">
    <name type="scientific">Ancylobacter oerskovii</name>
    <dbReference type="NCBI Taxonomy" id="459519"/>
    <lineage>
        <taxon>Bacteria</taxon>
        <taxon>Pseudomonadati</taxon>
        <taxon>Pseudomonadota</taxon>
        <taxon>Alphaproteobacteria</taxon>
        <taxon>Hyphomicrobiales</taxon>
        <taxon>Xanthobacteraceae</taxon>
        <taxon>Ancylobacter</taxon>
    </lineage>
</organism>
<accession>A0ABW4YU95</accession>
<gene>
    <name evidence="3" type="ORF">ACFSNC_05645</name>
</gene>